<dbReference type="AlphaFoldDB" id="A0A5P0YJ94"/>
<dbReference type="Proteomes" id="UP000525686">
    <property type="component" value="Unassembled WGS sequence"/>
</dbReference>
<proteinExistence type="predicted"/>
<dbReference type="Proteomes" id="UP000517765">
    <property type="component" value="Unassembled WGS sequence"/>
</dbReference>
<reference evidence="2" key="3">
    <citation type="journal article" name="Syst. Appl. Microbiol.">
        <title>Streptomyces alkaliterrae sp. nov., isolated from an alkaline soil, and emended descriptions of Streptomyces alkaliphilus, Streptomyces calidiresistens and Streptomyces durbertensis.</title>
        <authorList>
            <person name="Swiecimska M."/>
            <person name="Golinska P."/>
            <person name="Nouioui I."/>
            <person name="Wypij M."/>
            <person name="Rai M."/>
            <person name="Sangal V."/>
            <person name="Goodfellow M."/>
        </authorList>
    </citation>
    <scope>NUCLEOTIDE SEQUENCE</scope>
    <source>
        <strain evidence="2">OF3</strain>
        <strain evidence="3">OF8</strain>
    </source>
</reference>
<evidence type="ECO:0000313" key="2">
    <source>
        <dbReference type="EMBL" id="MBB1251855.1"/>
    </source>
</evidence>
<dbReference type="EMBL" id="JABJWZ010000002">
    <property type="protein sequence ID" value="MBB1251855.1"/>
    <property type="molecule type" value="Genomic_DNA"/>
</dbReference>
<organism evidence="4 5">
    <name type="scientific">Streptomyces alkaliterrae</name>
    <dbReference type="NCBI Taxonomy" id="2213162"/>
    <lineage>
        <taxon>Bacteria</taxon>
        <taxon>Bacillati</taxon>
        <taxon>Actinomycetota</taxon>
        <taxon>Actinomycetes</taxon>
        <taxon>Kitasatosporales</taxon>
        <taxon>Streptomycetaceae</taxon>
        <taxon>Streptomyces</taxon>
    </lineage>
</organism>
<keyword evidence="5" id="KW-1185">Reference proteome</keyword>
<protein>
    <submittedName>
        <fullName evidence="4">Uncharacterized protein</fullName>
    </submittedName>
</protein>
<dbReference type="RefSeq" id="WP_143645679.1">
    <property type="nucleotide sequence ID" value="NZ_JABJWZ010000002.1"/>
</dbReference>
<evidence type="ECO:0000313" key="4">
    <source>
        <dbReference type="EMBL" id="MQS00308.1"/>
    </source>
</evidence>
<reference evidence="4 5" key="1">
    <citation type="submission" date="2019-10" db="EMBL/GenBank/DDBJ databases">
        <title>Streptomyces sp. nov., a novel actinobacterium isolated from alkaline environment.</title>
        <authorList>
            <person name="Golinska P."/>
        </authorList>
    </citation>
    <scope>NUCLEOTIDE SEQUENCE [LARGE SCALE GENOMIC DNA]</scope>
    <source>
        <strain evidence="4 5">OF1</strain>
    </source>
</reference>
<keyword evidence="1" id="KW-0175">Coiled coil</keyword>
<evidence type="ECO:0000313" key="7">
    <source>
        <dbReference type="Proteomes" id="UP000525686"/>
    </source>
</evidence>
<evidence type="ECO:0000256" key="1">
    <source>
        <dbReference type="SAM" id="Coils"/>
    </source>
</evidence>
<gene>
    <name evidence="4" type="ORF">FNX44_000125</name>
    <name evidence="2" type="ORF">H3146_00530</name>
    <name evidence="3" type="ORF">H3147_10745</name>
</gene>
<dbReference type="Proteomes" id="UP000320857">
    <property type="component" value="Unassembled WGS sequence"/>
</dbReference>
<reference evidence="6 7" key="2">
    <citation type="submission" date="2020-05" db="EMBL/GenBank/DDBJ databases">
        <title>Classification of alakaliphilic streptomycetes isolated from an alkaline soil next to Lonar Crater, India and a proposal for the recognition of Streptomyces alkaliterrae sp. nov.</title>
        <authorList>
            <person name="Golinska P."/>
        </authorList>
    </citation>
    <scope>NUCLEOTIDE SEQUENCE [LARGE SCALE GENOMIC DNA]</scope>
    <source>
        <strain evidence="7">OF3</strain>
        <strain evidence="6">OF8</strain>
    </source>
</reference>
<feature type="coiled-coil region" evidence="1">
    <location>
        <begin position="50"/>
        <end position="77"/>
    </location>
</feature>
<evidence type="ECO:0000313" key="3">
    <source>
        <dbReference type="EMBL" id="MBB1259314.1"/>
    </source>
</evidence>
<name>A0A5P0YJ94_9ACTN</name>
<dbReference type="EMBL" id="VJYK02000001">
    <property type="protein sequence ID" value="MQS00308.1"/>
    <property type="molecule type" value="Genomic_DNA"/>
</dbReference>
<evidence type="ECO:0000313" key="6">
    <source>
        <dbReference type="Proteomes" id="UP000517765"/>
    </source>
</evidence>
<comment type="caution">
    <text evidence="4">The sequence shown here is derived from an EMBL/GenBank/DDBJ whole genome shotgun (WGS) entry which is preliminary data.</text>
</comment>
<evidence type="ECO:0000313" key="5">
    <source>
        <dbReference type="Proteomes" id="UP000320857"/>
    </source>
</evidence>
<accession>A0A5P0YJ94</accession>
<dbReference type="EMBL" id="JABJXA010000049">
    <property type="protein sequence ID" value="MBB1259314.1"/>
    <property type="molecule type" value="Genomic_DNA"/>
</dbReference>
<sequence length="85" mass="9586">MRKKKARRARMATVRAQRSEVHGFLDTVTLTAYINDREDYDRKIVIELTSKGAREVAAALLEEAEKAEKAAQAARDARTRGPMEP</sequence>